<protein>
    <submittedName>
        <fullName evidence="1">Uncharacterized protein</fullName>
    </submittedName>
</protein>
<sequence>MPFPPALSFSYTEFANFTSYEEVREHTDWPADAAPPGFLQTATLDNIQDRLLVTSNYLLQLTREQHPILDQTFVKLEEHSSIFDIRNFKIYLALKGSYETWAHNRPLPYGIVNDELKRVTPRVKACVTSLLRLTRMLPDYLRGNFNREEKAYDGQYTSDILGEKLAAYHTQYHHRSCDFLYPYTTIVGPSTKGKSFSISQLAIKHHKYVIYLNFNPPQLPSYPHTTCLAHDFLESLKLRDTQNHEAWSRLVGGFLRLARLARRSGIGPKLFFLLQTDPDYAPQQILLRDFMTSVAKTADWSQFELDCRNFIQEVQDIRSLNFLPYQPPEDLPRLQFIVCIDGASSLLKKYNDQDEASPLFHSLRCALKDLAETEKNFFATFVDKSAEIIKLFPAIYEDPDQRPPNDRLECRRLFPPFFQFLSRNSPAPKPVTSESTQIMSLDNLLAYDQESRPEIFKGDRVVFDVPSVPLPKPDIPIVRLPVRGLSREISGERVGMLAMLSYRIAFDISSFDLAERLVFERLYDITDIPDHREQLLVTPPDESTLPGLIAMWNPYEAAFDYRDALDVFKHALRRRFISVNRTEFAAGLISLITRHAVMAEERRDEDFGTISIGSFLTKLLGLSVVNKLKPASRPQSRFERMLSFGRLSFHRISRRQTPTSILDIYEMYRRCAAAVLPTGSTGGNILIPVWVPGGKEREAHIGCIIIRVKGCDDRVFLRPQDDIDYIRDAIDQFGLEDKVPVIGLTMYLNGCEDKNNGVVVSKSRQRRTAAVVAVGLDSDVYPLFRAPSSIGGISAEKLHQILAMLRDVASPDSDVAPPDGENSTGA</sequence>
<proteinExistence type="predicted"/>
<comment type="caution">
    <text evidence="1">The sequence shown here is derived from an EMBL/GenBank/DDBJ whole genome shotgun (WGS) entry which is preliminary data.</text>
</comment>
<accession>A0ABR3Z0G6</accession>
<name>A0ABR3Z0G6_9PEZI</name>
<dbReference type="EMBL" id="JAWDJO010000103">
    <property type="protein sequence ID" value="KAL1893810.1"/>
    <property type="molecule type" value="Genomic_DNA"/>
</dbReference>
<keyword evidence="2" id="KW-1185">Reference proteome</keyword>
<dbReference type="PANTHER" id="PTHR33266:SF1">
    <property type="entry name" value="F-BOX DOMAIN-CONTAINING PROTEIN"/>
    <property type="match status" value="1"/>
</dbReference>
<organism evidence="1 2">
    <name type="scientific">Ceratocystis pirilliformis</name>
    <dbReference type="NCBI Taxonomy" id="259994"/>
    <lineage>
        <taxon>Eukaryota</taxon>
        <taxon>Fungi</taxon>
        <taxon>Dikarya</taxon>
        <taxon>Ascomycota</taxon>
        <taxon>Pezizomycotina</taxon>
        <taxon>Sordariomycetes</taxon>
        <taxon>Hypocreomycetidae</taxon>
        <taxon>Microascales</taxon>
        <taxon>Ceratocystidaceae</taxon>
        <taxon>Ceratocystis</taxon>
    </lineage>
</organism>
<evidence type="ECO:0000313" key="1">
    <source>
        <dbReference type="EMBL" id="KAL1893810.1"/>
    </source>
</evidence>
<gene>
    <name evidence="1" type="ORF">Cpir12675_003966</name>
</gene>
<evidence type="ECO:0000313" key="2">
    <source>
        <dbReference type="Proteomes" id="UP001583280"/>
    </source>
</evidence>
<dbReference type="Proteomes" id="UP001583280">
    <property type="component" value="Unassembled WGS sequence"/>
</dbReference>
<dbReference type="PANTHER" id="PTHR33266">
    <property type="entry name" value="CHROMOSOME 15, WHOLE GENOME SHOTGUN SEQUENCE"/>
    <property type="match status" value="1"/>
</dbReference>
<reference evidence="1 2" key="1">
    <citation type="journal article" date="2024" name="IMA Fungus">
        <title>IMA Genome - F19 : A genome assembly and annotation guide to empower mycologists, including annotated draft genome sequences of Ceratocystis pirilliformis, Diaporthe australafricana, Fusarium ophioides, Paecilomyces lecythidis, and Sporothrix stenoceras.</title>
        <authorList>
            <person name="Aylward J."/>
            <person name="Wilson A.M."/>
            <person name="Visagie C.M."/>
            <person name="Spraker J."/>
            <person name="Barnes I."/>
            <person name="Buitendag C."/>
            <person name="Ceriani C."/>
            <person name="Del Mar Angel L."/>
            <person name="du Plessis D."/>
            <person name="Fuchs T."/>
            <person name="Gasser K."/>
            <person name="Kramer D."/>
            <person name="Li W."/>
            <person name="Munsamy K."/>
            <person name="Piso A."/>
            <person name="Price J.L."/>
            <person name="Sonnekus B."/>
            <person name="Thomas C."/>
            <person name="van der Nest A."/>
            <person name="van Dijk A."/>
            <person name="van Heerden A."/>
            <person name="van Vuuren N."/>
            <person name="Yilmaz N."/>
            <person name="Duong T.A."/>
            <person name="van der Merwe N.A."/>
            <person name="Wingfield M.J."/>
            <person name="Wingfield B.D."/>
        </authorList>
    </citation>
    <scope>NUCLEOTIDE SEQUENCE [LARGE SCALE GENOMIC DNA]</scope>
    <source>
        <strain evidence="1 2">CMW 12675</strain>
    </source>
</reference>